<dbReference type="AlphaFoldDB" id="A0A6N4A2L7"/>
<evidence type="ECO:0000259" key="3">
    <source>
        <dbReference type="Pfam" id="PF00724"/>
    </source>
</evidence>
<sequence length="265" mass="29975">MSDTQIKKIIEDFGSATKRAIDCGFDGVEIHGANHYLIQQFFSKWSNKRNDFWGGSLEKRMNFAKSVTDKVFKTAKKYAPKDFIIGYRISPEEIHDTVGYTWHESTQLIKTLTSEFDFDYIHLSLPEYNSKPNDSDKSFAELFQPALGDAVKEIIVGNIMNESDAEDAIRYADLVAVGRATLIDPQFGLKIQEGRGNEIIEKISPEQVKKSHLTPGLINIFSDPKMEPHLSGRESIYDLHQRGTLDESVIKNGTGASYNLDNFKK</sequence>
<dbReference type="GO" id="GO:0010181">
    <property type="term" value="F:FMN binding"/>
    <property type="evidence" value="ECO:0007669"/>
    <property type="project" value="InterPro"/>
</dbReference>
<dbReference type="Gene3D" id="3.20.20.70">
    <property type="entry name" value="Aldolase class I"/>
    <property type="match status" value="1"/>
</dbReference>
<gene>
    <name evidence="4" type="ORF">ATX59_05060</name>
</gene>
<organism evidence="4 5">
    <name type="scientific">Oenococcus oeni</name>
    <name type="common">Leuconostoc oenos</name>
    <dbReference type="NCBI Taxonomy" id="1247"/>
    <lineage>
        <taxon>Bacteria</taxon>
        <taxon>Bacillati</taxon>
        <taxon>Bacillota</taxon>
        <taxon>Bacilli</taxon>
        <taxon>Lactobacillales</taxon>
        <taxon>Lactobacillaceae</taxon>
        <taxon>Oenococcus</taxon>
    </lineage>
</organism>
<reference evidence="4 5" key="1">
    <citation type="journal article" date="2016" name="BMC Genomics">
        <title>Consensus pan-genome assembly of the specialised wine bacterium Oenococcus oeni.</title>
        <authorList>
            <person name="Sternes P.R."/>
            <person name="Borneman A.R."/>
        </authorList>
    </citation>
    <scope>NUCLEOTIDE SEQUENCE [LARGE SCALE GENOMIC DNA]</scope>
    <source>
        <strain evidence="4 5">AWRIB661</strain>
    </source>
</reference>
<dbReference type="InterPro" id="IPR001155">
    <property type="entry name" value="OxRdtase_FMN_N"/>
</dbReference>
<keyword evidence="1" id="KW-0285">Flavoprotein</keyword>
<dbReference type="PANTHER" id="PTHR43656">
    <property type="entry name" value="BINDING OXIDOREDUCTASE, PUTATIVE (AFU_ORTHOLOGUE AFUA_2G08260)-RELATED"/>
    <property type="match status" value="1"/>
</dbReference>
<dbReference type="EMBL" id="MLOK01000039">
    <property type="protein sequence ID" value="OIM21239.1"/>
    <property type="molecule type" value="Genomic_DNA"/>
</dbReference>
<evidence type="ECO:0000313" key="4">
    <source>
        <dbReference type="EMBL" id="OIM21239.1"/>
    </source>
</evidence>
<dbReference type="SUPFAM" id="SSF51395">
    <property type="entry name" value="FMN-linked oxidoreductases"/>
    <property type="match status" value="1"/>
</dbReference>
<evidence type="ECO:0000256" key="2">
    <source>
        <dbReference type="ARBA" id="ARBA00023002"/>
    </source>
</evidence>
<dbReference type="Proteomes" id="UP000181728">
    <property type="component" value="Unassembled WGS sequence"/>
</dbReference>
<name>A0A6N4A2L7_OENOE</name>
<dbReference type="Pfam" id="PF00724">
    <property type="entry name" value="Oxidored_FMN"/>
    <property type="match status" value="1"/>
</dbReference>
<dbReference type="InterPro" id="IPR013785">
    <property type="entry name" value="Aldolase_TIM"/>
</dbReference>
<feature type="domain" description="NADH:flavin oxidoreductase/NADH oxidase N-terminal" evidence="3">
    <location>
        <begin position="1"/>
        <end position="196"/>
    </location>
</feature>
<keyword evidence="2" id="KW-0560">Oxidoreductase</keyword>
<evidence type="ECO:0000313" key="5">
    <source>
        <dbReference type="Proteomes" id="UP000181728"/>
    </source>
</evidence>
<dbReference type="PANTHER" id="PTHR43656:SF2">
    <property type="entry name" value="BINDING OXIDOREDUCTASE, PUTATIVE (AFU_ORTHOLOGUE AFUA_2G08260)-RELATED"/>
    <property type="match status" value="1"/>
</dbReference>
<protein>
    <submittedName>
        <fullName evidence="4">NADH:flavin oxidoreductase</fullName>
    </submittedName>
</protein>
<accession>A0A6N4A2L7</accession>
<proteinExistence type="predicted"/>
<evidence type="ECO:0000256" key="1">
    <source>
        <dbReference type="ARBA" id="ARBA00022630"/>
    </source>
</evidence>
<dbReference type="GO" id="GO:0016491">
    <property type="term" value="F:oxidoreductase activity"/>
    <property type="evidence" value="ECO:0007669"/>
    <property type="project" value="UniProtKB-KW"/>
</dbReference>
<comment type="caution">
    <text evidence="4">The sequence shown here is derived from an EMBL/GenBank/DDBJ whole genome shotgun (WGS) entry which is preliminary data.</text>
</comment>
<dbReference type="InterPro" id="IPR051799">
    <property type="entry name" value="NADH_flavin_oxidoreductase"/>
</dbReference>